<evidence type="ECO:0000313" key="3">
    <source>
        <dbReference type="Proteomes" id="UP001144280"/>
    </source>
</evidence>
<accession>A0ABQ5RAD1</accession>
<keyword evidence="1" id="KW-0732">Signal</keyword>
<feature type="signal peptide" evidence="1">
    <location>
        <begin position="1"/>
        <end position="27"/>
    </location>
</feature>
<evidence type="ECO:0000256" key="1">
    <source>
        <dbReference type="SAM" id="SignalP"/>
    </source>
</evidence>
<evidence type="ECO:0000313" key="2">
    <source>
        <dbReference type="EMBL" id="GLI03355.1"/>
    </source>
</evidence>
<dbReference type="EMBL" id="BSDI01000083">
    <property type="protein sequence ID" value="GLI03355.1"/>
    <property type="molecule type" value="Genomic_DNA"/>
</dbReference>
<name>A0ABQ5RAD1_9ACTN</name>
<organism evidence="2 3">
    <name type="scientific">Phytohabitans aurantiacus</name>
    <dbReference type="NCBI Taxonomy" id="3016789"/>
    <lineage>
        <taxon>Bacteria</taxon>
        <taxon>Bacillati</taxon>
        <taxon>Actinomycetota</taxon>
        <taxon>Actinomycetes</taxon>
        <taxon>Micromonosporales</taxon>
        <taxon>Micromonosporaceae</taxon>
    </lineage>
</organism>
<feature type="chain" id="PRO_5046891769" description="Secreted protein" evidence="1">
    <location>
        <begin position="28"/>
        <end position="326"/>
    </location>
</feature>
<dbReference type="RefSeq" id="WP_281905488.1">
    <property type="nucleotide sequence ID" value="NZ_BSDI01000083.1"/>
</dbReference>
<proteinExistence type="predicted"/>
<sequence length="326" mass="34732">MRVRRTVATVTTALLAGSMQIAGPAQAAPDSKQKAWNPKLVSTESLYDGSAVRLRYTDGSTVFTIIAAPGDEVTFIGSQAPTIMADGRRSYDRAVSIQERSTSSKSSATAAAAYAAAGRSPYTDALAAGMSPTQARQYAPPQGAAALDTPPISSTRCLYSETSEPDSDFEWSGCRIAYYSQIDETNNWRYSPYSVTAHGWGTGALGGGKELQKGSFQHSYTLASSLGPFEIIEASPSANATGSSPCGNFTVGLAYYVELSYNVPLCSDGWNVTWNQTLYKVEWYGASAGGESDSRSAAGAHTLKTHISAEFMKTFTLSWTYACFLC</sequence>
<comment type="caution">
    <text evidence="2">The sequence shown here is derived from an EMBL/GenBank/DDBJ whole genome shotgun (WGS) entry which is preliminary data.</text>
</comment>
<keyword evidence="3" id="KW-1185">Reference proteome</keyword>
<dbReference type="Proteomes" id="UP001144280">
    <property type="component" value="Unassembled WGS sequence"/>
</dbReference>
<protein>
    <recommendedName>
        <fullName evidence="4">Secreted protein</fullName>
    </recommendedName>
</protein>
<reference evidence="2" key="1">
    <citation type="submission" date="2022-12" db="EMBL/GenBank/DDBJ databases">
        <title>New Phytohabitans aurantiacus sp. RD004123 nov., an actinomycete isolated from soil.</title>
        <authorList>
            <person name="Triningsih D.W."/>
            <person name="Harunari E."/>
            <person name="Igarashi Y."/>
        </authorList>
    </citation>
    <scope>NUCLEOTIDE SEQUENCE</scope>
    <source>
        <strain evidence="2">RD004123</strain>
    </source>
</reference>
<gene>
    <name evidence="2" type="ORF">Pa4123_86330</name>
</gene>
<evidence type="ECO:0008006" key="4">
    <source>
        <dbReference type="Google" id="ProtNLM"/>
    </source>
</evidence>